<dbReference type="Proteomes" id="UP000426246">
    <property type="component" value="Chromosome"/>
</dbReference>
<organism evidence="4 5">
    <name type="scientific">Paenibacillus psychroresistens</name>
    <dbReference type="NCBI Taxonomy" id="1778678"/>
    <lineage>
        <taxon>Bacteria</taxon>
        <taxon>Bacillati</taxon>
        <taxon>Bacillota</taxon>
        <taxon>Bacilli</taxon>
        <taxon>Bacillales</taxon>
        <taxon>Paenibacillaceae</taxon>
        <taxon>Paenibacillus</taxon>
    </lineage>
</organism>
<dbReference type="KEGG" id="ppsc:EHS13_03075"/>
<dbReference type="InterPro" id="IPR052399">
    <property type="entry name" value="Phage_Baseplate_Assmbl_Protein"/>
</dbReference>
<reference evidence="5" key="1">
    <citation type="submission" date="2018-11" db="EMBL/GenBank/DDBJ databases">
        <title>Complete genome sequence of Paenibacillus sp. ML311-T8.</title>
        <authorList>
            <person name="Nam Y.-D."/>
            <person name="Kang J."/>
            <person name="Chung W.-H."/>
            <person name="Park Y.S."/>
        </authorList>
    </citation>
    <scope>NUCLEOTIDE SEQUENCE [LARGE SCALE GENOMIC DNA]</scope>
    <source>
        <strain evidence="5">ML311-T8</strain>
    </source>
</reference>
<dbReference type="AlphaFoldDB" id="A0A6B8RCC3"/>
<proteinExistence type="inferred from homology"/>
<evidence type="ECO:0000313" key="5">
    <source>
        <dbReference type="Proteomes" id="UP000426246"/>
    </source>
</evidence>
<gene>
    <name evidence="4" type="ORF">EHS13_03075</name>
</gene>
<dbReference type="InterPro" id="IPR058531">
    <property type="entry name" value="Baseplate_J_M"/>
</dbReference>
<feature type="domain" description="Baseplate J-like central" evidence="2">
    <location>
        <begin position="183"/>
        <end position="257"/>
    </location>
</feature>
<dbReference type="InterPro" id="IPR058530">
    <property type="entry name" value="Baseplate_J-like_C"/>
</dbReference>
<dbReference type="Pfam" id="PF26078">
    <property type="entry name" value="Baseplate_J_M"/>
    <property type="match status" value="1"/>
</dbReference>
<evidence type="ECO:0000256" key="1">
    <source>
        <dbReference type="ARBA" id="ARBA00038087"/>
    </source>
</evidence>
<name>A0A6B8RCC3_9BACL</name>
<dbReference type="OrthoDB" id="2554267at2"/>
<comment type="similarity">
    <text evidence="1">Belongs to the Mu gp47/PBSX XkdT family.</text>
</comment>
<sequence length="350" mass="37247">MYEAQTFEEILTRMLDSVPNDVDKREGSIIYDALSPAAAELAQAYIEMDSNINLFFTDSSSGDYLEKRALDYGLIRDPATQAQRKGLFFSSPGVLFDIPIASRFSIDSQNYTVTERISLGTFILECESFGVIGNQDYGSMLPLDYISGLVDVQLADVIVPGEESENDDAFRQRILLHARFPSASGNKSDYINWSLEVPGVGGAQVVPLAYGPGTVGITIVDSDAKPASIQLIADVQNYISPVTGDGKAPILSGVTVVTAIGVAVDVTSAIVLVSGYTLLQVKATFETAVIAYLKSIAFAADPTVKYTRIGSLLSETLGVQDYSGLLINGGVANVSVIAGRVAVKGTVTLT</sequence>
<dbReference type="EMBL" id="CP034235">
    <property type="protein sequence ID" value="QGQ93959.1"/>
    <property type="molecule type" value="Genomic_DNA"/>
</dbReference>
<keyword evidence="5" id="KW-1185">Reference proteome</keyword>
<accession>A0A6B8RCC3</accession>
<dbReference type="RefSeq" id="WP_155698955.1">
    <property type="nucleotide sequence ID" value="NZ_CP034235.1"/>
</dbReference>
<dbReference type="Pfam" id="PF26079">
    <property type="entry name" value="Baseplate_J_C"/>
    <property type="match status" value="1"/>
</dbReference>
<evidence type="ECO:0000259" key="3">
    <source>
        <dbReference type="Pfam" id="PF26079"/>
    </source>
</evidence>
<dbReference type="PANTHER" id="PTHR37829:SF3">
    <property type="entry name" value="PROTEIN JAYE-RELATED"/>
    <property type="match status" value="1"/>
</dbReference>
<protein>
    <submittedName>
        <fullName evidence="4">Baseplate J/gp47 family protein</fullName>
    </submittedName>
</protein>
<evidence type="ECO:0000259" key="2">
    <source>
        <dbReference type="Pfam" id="PF26078"/>
    </source>
</evidence>
<evidence type="ECO:0000313" key="4">
    <source>
        <dbReference type="EMBL" id="QGQ93959.1"/>
    </source>
</evidence>
<dbReference type="PANTHER" id="PTHR37829">
    <property type="entry name" value="PHAGE-LIKE ELEMENT PBSX PROTEIN XKDT"/>
    <property type="match status" value="1"/>
</dbReference>
<feature type="domain" description="Baseplate J-like C-terminal" evidence="3">
    <location>
        <begin position="264"/>
        <end position="350"/>
    </location>
</feature>